<sequence>MLNNQNTSPNTNSESSQPSKPIFSSNLAAVLNDPRKDRAKKSYFFTQTWGSDFIEHANFKSIKSDLSIKNFDSHLNETNERLQNHNNNKNFFEKVSSNSKLNIRNFGERNSFNLEQIPKIFFDSNFNLSDRQTFESVIKYQASLSKHHKVQNPFESQSKGLKNDAEWCKLVLNKFSFYLDIIESHITKQISSKANTFFNAIHSQDEVQEHILKTSSQVKQIRRNMNTLNKESILSSIRILKLVALKIRYKKFLDKLELLSTVHQNQPAIQIHLASSEYNGALEIISFSQDILRQDLKFIRCLRHFDSQFQEIGKVIEKMINQDFLKYLNGELSRDAEEKCDIHDENRLHSLVSSLMKIKSYDFIDMSREEIDLFVKSTFKMKLAEKISQLDNDVENPSSIPNDTNNFELIERVKLLTFDQFLDLIKLVLNNFKILICRIELIVNFMVDVFKKNQFDQNENNKEAVCQNGRFKIEDKLKDVLIKTIDFVQEILITVLDAKFKVND</sequence>
<dbReference type="GO" id="GO:0015031">
    <property type="term" value="P:protein transport"/>
    <property type="evidence" value="ECO:0007669"/>
    <property type="project" value="UniProtKB-KW"/>
</dbReference>
<evidence type="ECO:0000256" key="6">
    <source>
        <dbReference type="ARBA" id="ARBA00023054"/>
    </source>
</evidence>
<evidence type="ECO:0000256" key="7">
    <source>
        <dbReference type="SAM" id="Coils"/>
    </source>
</evidence>
<feature type="coiled-coil region" evidence="7">
    <location>
        <begin position="68"/>
        <end position="95"/>
    </location>
</feature>
<dbReference type="GO" id="GO:0005829">
    <property type="term" value="C:cytosol"/>
    <property type="evidence" value="ECO:0007669"/>
    <property type="project" value="GOC"/>
</dbReference>
<evidence type="ECO:0000256" key="3">
    <source>
        <dbReference type="ARBA" id="ARBA00022448"/>
    </source>
</evidence>
<evidence type="ECO:0000256" key="2">
    <source>
        <dbReference type="ARBA" id="ARBA00009150"/>
    </source>
</evidence>
<dbReference type="AlphaFoldDB" id="A0A3M7QJV9"/>
<dbReference type="InterPro" id="IPR019515">
    <property type="entry name" value="VPS54_N"/>
</dbReference>
<dbReference type="GO" id="GO:0042147">
    <property type="term" value="P:retrograde transport, endosome to Golgi"/>
    <property type="evidence" value="ECO:0007669"/>
    <property type="project" value="InterPro"/>
</dbReference>
<evidence type="ECO:0000256" key="8">
    <source>
        <dbReference type="SAM" id="MobiDB-lite"/>
    </source>
</evidence>
<dbReference type="OrthoDB" id="10259024at2759"/>
<keyword evidence="3" id="KW-0813">Transport</keyword>
<proteinExistence type="inferred from homology"/>
<dbReference type="STRING" id="10195.A0A3M7QJV9"/>
<comment type="similarity">
    <text evidence="2">Belongs to the VPS54 family.</text>
</comment>
<dbReference type="EMBL" id="REGN01005930">
    <property type="protein sequence ID" value="RNA11553.1"/>
    <property type="molecule type" value="Genomic_DNA"/>
</dbReference>
<reference evidence="10 11" key="1">
    <citation type="journal article" date="2018" name="Sci. Rep.">
        <title>Genomic signatures of local adaptation to the degree of environmental predictability in rotifers.</title>
        <authorList>
            <person name="Franch-Gras L."/>
            <person name="Hahn C."/>
            <person name="Garcia-Roger E.M."/>
            <person name="Carmona M.J."/>
            <person name="Serra M."/>
            <person name="Gomez A."/>
        </authorList>
    </citation>
    <scope>NUCLEOTIDE SEQUENCE [LARGE SCALE GENOMIC DNA]</scope>
    <source>
        <strain evidence="10">HYR1</strain>
    </source>
</reference>
<organism evidence="10 11">
    <name type="scientific">Brachionus plicatilis</name>
    <name type="common">Marine rotifer</name>
    <name type="synonym">Brachionus muelleri</name>
    <dbReference type="NCBI Taxonomy" id="10195"/>
    <lineage>
        <taxon>Eukaryota</taxon>
        <taxon>Metazoa</taxon>
        <taxon>Spiralia</taxon>
        <taxon>Gnathifera</taxon>
        <taxon>Rotifera</taxon>
        <taxon>Eurotatoria</taxon>
        <taxon>Monogononta</taxon>
        <taxon>Pseudotrocha</taxon>
        <taxon>Ploima</taxon>
        <taxon>Brachionidae</taxon>
        <taxon>Brachionus</taxon>
    </lineage>
</organism>
<accession>A0A3M7QJV9</accession>
<gene>
    <name evidence="10" type="ORF">BpHYR1_029398</name>
</gene>
<dbReference type="InterPro" id="IPR039745">
    <property type="entry name" value="Vps54"/>
</dbReference>
<dbReference type="GO" id="GO:0006896">
    <property type="term" value="P:Golgi to vacuole transport"/>
    <property type="evidence" value="ECO:0007669"/>
    <property type="project" value="TreeGrafter"/>
</dbReference>
<keyword evidence="11" id="KW-1185">Reference proteome</keyword>
<evidence type="ECO:0000256" key="5">
    <source>
        <dbReference type="ARBA" id="ARBA00023034"/>
    </source>
</evidence>
<evidence type="ECO:0000256" key="1">
    <source>
        <dbReference type="ARBA" id="ARBA00004601"/>
    </source>
</evidence>
<keyword evidence="6 7" id="KW-0175">Coiled coil</keyword>
<evidence type="ECO:0000259" key="9">
    <source>
        <dbReference type="Pfam" id="PF10475"/>
    </source>
</evidence>
<dbReference type="PANTHER" id="PTHR12965:SF0">
    <property type="entry name" value="VACUOLAR PROTEIN SORTING-ASSOCIATED PROTEIN 54"/>
    <property type="match status" value="1"/>
</dbReference>
<name>A0A3M7QJV9_BRAPC</name>
<protein>
    <submittedName>
        <fullName evidence="10">Vacuolar sorting-associated 54 isoform X1</fullName>
    </submittedName>
</protein>
<dbReference type="Pfam" id="PF10475">
    <property type="entry name" value="Vps54_N"/>
    <property type="match status" value="1"/>
</dbReference>
<comment type="caution">
    <text evidence="10">The sequence shown here is derived from an EMBL/GenBank/DDBJ whole genome shotgun (WGS) entry which is preliminary data.</text>
</comment>
<dbReference type="GO" id="GO:0019905">
    <property type="term" value="F:syntaxin binding"/>
    <property type="evidence" value="ECO:0007669"/>
    <property type="project" value="TreeGrafter"/>
</dbReference>
<dbReference type="PANTHER" id="PTHR12965">
    <property type="entry name" value="VACUOLAR PROTEIN SORTING 54"/>
    <property type="match status" value="1"/>
</dbReference>
<evidence type="ECO:0000313" key="10">
    <source>
        <dbReference type="EMBL" id="RNA11553.1"/>
    </source>
</evidence>
<dbReference type="GO" id="GO:0000938">
    <property type="term" value="C:GARP complex"/>
    <property type="evidence" value="ECO:0007669"/>
    <property type="project" value="InterPro"/>
</dbReference>
<keyword evidence="5" id="KW-0333">Golgi apparatus</keyword>
<evidence type="ECO:0000256" key="4">
    <source>
        <dbReference type="ARBA" id="ARBA00022927"/>
    </source>
</evidence>
<evidence type="ECO:0000313" key="11">
    <source>
        <dbReference type="Proteomes" id="UP000276133"/>
    </source>
</evidence>
<dbReference type="Proteomes" id="UP000276133">
    <property type="component" value="Unassembled WGS sequence"/>
</dbReference>
<comment type="subcellular location">
    <subcellularLocation>
        <location evidence="1">Golgi apparatus</location>
        <location evidence="1">trans-Golgi network</location>
    </subcellularLocation>
</comment>
<feature type="region of interest" description="Disordered" evidence="8">
    <location>
        <begin position="1"/>
        <end position="22"/>
    </location>
</feature>
<feature type="domain" description="Vacuolar protein sorting-associated protein 54 N-terminal" evidence="9">
    <location>
        <begin position="173"/>
        <end position="326"/>
    </location>
</feature>
<keyword evidence="4" id="KW-0653">Protein transport</keyword>